<evidence type="ECO:0000313" key="2">
    <source>
        <dbReference type="EMBL" id="ROT37244.1"/>
    </source>
</evidence>
<feature type="region of interest" description="Disordered" evidence="1">
    <location>
        <begin position="474"/>
        <end position="493"/>
    </location>
</feature>
<dbReference type="RefSeq" id="XP_028465050.1">
    <property type="nucleotide sequence ID" value="XM_028607143.1"/>
</dbReference>
<dbReference type="AlphaFoldDB" id="A0A3N2PS42"/>
<dbReference type="Proteomes" id="UP000272025">
    <property type="component" value="Unassembled WGS sequence"/>
</dbReference>
<sequence>MTVSTDSGSNSPVVICAENAAFLSLLHKVPILPSTHPVTDLSLGAGQGTRILPIDRESRLAGAVALLTSLSNDSNCITAASIVENQKDDRLDVLVAVNRAKERDQGPYLDKVATGLRTVFEVLARASHKDEPHVKAEVFTAVVTVSYARIVGRLRFIKPNQGRRKGKIRTPLRDSLQQASNAVQSMRQQLQVAGLGETAEAFLAASKPMLAALLSFENHQTIDELESVIGEALRWSQSGDIARLFNAIPNRIMSPETLPALLRNLKKVAQYRIVSRDLYRSARRFPILRRAKVIPIDLGAEAFVRQTPGHYQPELDRTLKRISPENSQKSAFVQLSKFVKKSENELREEFKSKVRRILKESKIHAEVQILAYLEDRRPRLPPRVVRSSKKACFLCNSLFALHKTYSIPQSHGRLYEGWRLPCMPCLQGLHQRLNHSLELQARKSVGFLLQQRRPTGYPDPYESSALNLPCSTTTVNTNTTKGVSVDQPVEPGVDMGLKQASEANPEVEEEETDRSSKVEAEADTEKESPDSLSEVELSSTPSEPPEVRGPSLSLKDDNSLSAVSSTNSNLENLPWREVSLVQGRTYAHKLNSGSQSCLYTLGKFELCLEHFNERASSSFPPKRLKYEIKWLYSDEAQSLREHRPVTLVDPRALSPGEDVDASEQNPIYFVSGEEIIQLTLH</sequence>
<dbReference type="EMBL" id="ML119057">
    <property type="protein sequence ID" value="ROT37244.1"/>
    <property type="molecule type" value="Genomic_DNA"/>
</dbReference>
<proteinExistence type="predicted"/>
<dbReference type="GeneID" id="39575621"/>
<feature type="compositionally biased region" description="Basic and acidic residues" evidence="1">
    <location>
        <begin position="513"/>
        <end position="529"/>
    </location>
</feature>
<feature type="compositionally biased region" description="Polar residues" evidence="1">
    <location>
        <begin position="559"/>
        <end position="568"/>
    </location>
</feature>
<reference evidence="2 3" key="1">
    <citation type="journal article" date="2018" name="Mol. Ecol.">
        <title>The obligate alkalophilic soda-lake fungus Sodiomyces alkalinus has shifted to a protein diet.</title>
        <authorList>
            <person name="Grum-Grzhimaylo A.A."/>
            <person name="Falkoski D.L."/>
            <person name="van den Heuvel J."/>
            <person name="Valero-Jimenez C.A."/>
            <person name="Min B."/>
            <person name="Choi I.G."/>
            <person name="Lipzen A."/>
            <person name="Daum C.G."/>
            <person name="Aanen D.K."/>
            <person name="Tsang A."/>
            <person name="Henrissat B."/>
            <person name="Bilanenko E.N."/>
            <person name="de Vries R.P."/>
            <person name="van Kan J.A.L."/>
            <person name="Grigoriev I.V."/>
            <person name="Debets A.J.M."/>
        </authorList>
    </citation>
    <scope>NUCLEOTIDE SEQUENCE [LARGE SCALE GENOMIC DNA]</scope>
    <source>
        <strain evidence="2 3">F11</strain>
    </source>
</reference>
<dbReference type="OrthoDB" id="4851849at2759"/>
<accession>A0A3N2PS42</accession>
<protein>
    <submittedName>
        <fullName evidence="2">Uncharacterized protein</fullName>
    </submittedName>
</protein>
<feature type="region of interest" description="Disordered" evidence="1">
    <location>
        <begin position="500"/>
        <end position="568"/>
    </location>
</feature>
<name>A0A3N2PS42_SODAK</name>
<gene>
    <name evidence="2" type="ORF">SODALDRAFT_192627</name>
</gene>
<keyword evidence="3" id="KW-1185">Reference proteome</keyword>
<organism evidence="2 3">
    <name type="scientific">Sodiomyces alkalinus (strain CBS 110278 / VKM F-3762 / F11)</name>
    <name type="common">Alkaliphilic filamentous fungus</name>
    <dbReference type="NCBI Taxonomy" id="1314773"/>
    <lineage>
        <taxon>Eukaryota</taxon>
        <taxon>Fungi</taxon>
        <taxon>Dikarya</taxon>
        <taxon>Ascomycota</taxon>
        <taxon>Pezizomycotina</taxon>
        <taxon>Sordariomycetes</taxon>
        <taxon>Hypocreomycetidae</taxon>
        <taxon>Glomerellales</taxon>
        <taxon>Plectosphaerellaceae</taxon>
        <taxon>Sodiomyces</taxon>
    </lineage>
</organism>
<dbReference type="InterPro" id="IPR027796">
    <property type="entry name" value="OTT_1508_deam-like"/>
</dbReference>
<evidence type="ECO:0000313" key="3">
    <source>
        <dbReference type="Proteomes" id="UP000272025"/>
    </source>
</evidence>
<dbReference type="Pfam" id="PF14441">
    <property type="entry name" value="OTT_1508_deam"/>
    <property type="match status" value="1"/>
</dbReference>
<evidence type="ECO:0000256" key="1">
    <source>
        <dbReference type="SAM" id="MobiDB-lite"/>
    </source>
</evidence>